<organism evidence="2 3">
    <name type="scientific">Phaseolus vulgaris</name>
    <name type="common">Kidney bean</name>
    <name type="synonym">French bean</name>
    <dbReference type="NCBI Taxonomy" id="3885"/>
    <lineage>
        <taxon>Eukaryota</taxon>
        <taxon>Viridiplantae</taxon>
        <taxon>Streptophyta</taxon>
        <taxon>Embryophyta</taxon>
        <taxon>Tracheophyta</taxon>
        <taxon>Spermatophyta</taxon>
        <taxon>Magnoliopsida</taxon>
        <taxon>eudicotyledons</taxon>
        <taxon>Gunneridae</taxon>
        <taxon>Pentapetalae</taxon>
        <taxon>rosids</taxon>
        <taxon>fabids</taxon>
        <taxon>Fabales</taxon>
        <taxon>Fabaceae</taxon>
        <taxon>Papilionoideae</taxon>
        <taxon>50 kb inversion clade</taxon>
        <taxon>NPAAA clade</taxon>
        <taxon>indigoferoid/millettioid clade</taxon>
        <taxon>Phaseoleae</taxon>
        <taxon>Phaseolus</taxon>
    </lineage>
</organism>
<evidence type="ECO:0000256" key="1">
    <source>
        <dbReference type="SAM" id="Phobius"/>
    </source>
</evidence>
<keyword evidence="3" id="KW-1185">Reference proteome</keyword>
<keyword evidence="1" id="KW-0472">Membrane</keyword>
<keyword evidence="1" id="KW-0812">Transmembrane</keyword>
<dbReference type="AlphaFoldDB" id="V7C0X2"/>
<gene>
    <name evidence="2" type="ORF">PHAVU_004G078100g</name>
</gene>
<evidence type="ECO:0000313" key="3">
    <source>
        <dbReference type="Proteomes" id="UP000000226"/>
    </source>
</evidence>
<evidence type="ECO:0000313" key="2">
    <source>
        <dbReference type="EMBL" id="ESW23817.1"/>
    </source>
</evidence>
<dbReference type="Gramene" id="ESW23817">
    <property type="protein sequence ID" value="ESW23817"/>
    <property type="gene ID" value="PHAVU_004G078100g"/>
</dbReference>
<feature type="transmembrane region" description="Helical" evidence="1">
    <location>
        <begin position="12"/>
        <end position="29"/>
    </location>
</feature>
<keyword evidence="1" id="KW-1133">Transmembrane helix</keyword>
<dbReference type="EMBL" id="CM002291">
    <property type="protein sequence ID" value="ESW23817.1"/>
    <property type="molecule type" value="Genomic_DNA"/>
</dbReference>
<protein>
    <submittedName>
        <fullName evidence="2">Uncharacterized protein</fullName>
    </submittedName>
</protein>
<name>V7C0X2_PHAVU</name>
<sequence>MTLNERLLRGNLVHILVMLFCYLCFDFTFQKSCFLAGILAQASPISLRRVEQRKVGCSLESSRSTEINRAQASLTMQNLLFLHGISLKQDNFRSNEFYNEKK</sequence>
<dbReference type="Proteomes" id="UP000000226">
    <property type="component" value="Chromosome 4"/>
</dbReference>
<proteinExistence type="predicted"/>
<accession>V7C0X2</accession>
<reference evidence="3" key="1">
    <citation type="journal article" date="2014" name="Nat. Genet.">
        <title>A reference genome for common bean and genome-wide analysis of dual domestications.</title>
        <authorList>
            <person name="Schmutz J."/>
            <person name="McClean P.E."/>
            <person name="Mamidi S."/>
            <person name="Wu G.A."/>
            <person name="Cannon S.B."/>
            <person name="Grimwood J."/>
            <person name="Jenkins J."/>
            <person name="Shu S."/>
            <person name="Song Q."/>
            <person name="Chavarro C."/>
            <person name="Torres-Torres M."/>
            <person name="Geffroy V."/>
            <person name="Moghaddam S.M."/>
            <person name="Gao D."/>
            <person name="Abernathy B."/>
            <person name="Barry K."/>
            <person name="Blair M."/>
            <person name="Brick M.A."/>
            <person name="Chovatia M."/>
            <person name="Gepts P."/>
            <person name="Goodstein D.M."/>
            <person name="Gonzales M."/>
            <person name="Hellsten U."/>
            <person name="Hyten D.L."/>
            <person name="Jia G."/>
            <person name="Kelly J.D."/>
            <person name="Kudrna D."/>
            <person name="Lee R."/>
            <person name="Richard M.M."/>
            <person name="Miklas P.N."/>
            <person name="Osorno J.M."/>
            <person name="Rodrigues J."/>
            <person name="Thareau V."/>
            <person name="Urrea C.A."/>
            <person name="Wang M."/>
            <person name="Yu Y."/>
            <person name="Zhang M."/>
            <person name="Wing R.A."/>
            <person name="Cregan P.B."/>
            <person name="Rokhsar D.S."/>
            <person name="Jackson S.A."/>
        </authorList>
    </citation>
    <scope>NUCLEOTIDE SEQUENCE [LARGE SCALE GENOMIC DNA]</scope>
    <source>
        <strain evidence="3">cv. G19833</strain>
    </source>
</reference>